<keyword evidence="2" id="KW-0645">Protease</keyword>
<feature type="active site" evidence="5">
    <location>
        <position position="161"/>
    </location>
</feature>
<evidence type="ECO:0000256" key="2">
    <source>
        <dbReference type="ARBA" id="ARBA00022670"/>
    </source>
</evidence>
<keyword evidence="3" id="KW-0378">Hydrolase</keyword>
<dbReference type="Pfam" id="PF00648">
    <property type="entry name" value="Peptidase_C2"/>
    <property type="match status" value="1"/>
</dbReference>
<feature type="domain" description="Calpain catalytic" evidence="7">
    <location>
        <begin position="15"/>
        <end position="201"/>
    </location>
</feature>
<proteinExistence type="inferred from homology"/>
<evidence type="ECO:0000259" key="7">
    <source>
        <dbReference type="PROSITE" id="PS50203"/>
    </source>
</evidence>
<accession>A0A0G4GA83</accession>
<dbReference type="PROSITE" id="PS50203">
    <property type="entry name" value="CALPAIN_CAT"/>
    <property type="match status" value="1"/>
</dbReference>
<dbReference type="GO" id="GO:0004198">
    <property type="term" value="F:calcium-dependent cysteine-type endopeptidase activity"/>
    <property type="evidence" value="ECO:0007669"/>
    <property type="project" value="InterPro"/>
</dbReference>
<dbReference type="AlphaFoldDB" id="A0A0G4GA83"/>
<dbReference type="SUPFAM" id="SSF54001">
    <property type="entry name" value="Cysteine proteinases"/>
    <property type="match status" value="1"/>
</dbReference>
<organism evidence="8">
    <name type="scientific">Chromera velia CCMP2878</name>
    <dbReference type="NCBI Taxonomy" id="1169474"/>
    <lineage>
        <taxon>Eukaryota</taxon>
        <taxon>Sar</taxon>
        <taxon>Alveolata</taxon>
        <taxon>Colpodellida</taxon>
        <taxon>Chromeraceae</taxon>
        <taxon>Chromera</taxon>
    </lineage>
</organism>
<evidence type="ECO:0000313" key="8">
    <source>
        <dbReference type="EMBL" id="CEM25886.1"/>
    </source>
</evidence>
<evidence type="ECO:0000256" key="5">
    <source>
        <dbReference type="PIRSR" id="PIRSR622684-1"/>
    </source>
</evidence>
<dbReference type="InterPro" id="IPR001300">
    <property type="entry name" value="Peptidase_C2_calpain_cat"/>
</dbReference>
<name>A0A0G4GA83_9ALVE</name>
<dbReference type="PRINTS" id="PR00704">
    <property type="entry name" value="CALPAIN"/>
</dbReference>
<dbReference type="GO" id="GO:0006508">
    <property type="term" value="P:proteolysis"/>
    <property type="evidence" value="ECO:0007669"/>
    <property type="project" value="UniProtKB-KW"/>
</dbReference>
<comment type="similarity">
    <text evidence="1">Belongs to the peptidase C2 family.</text>
</comment>
<sequence length="581" mass="64941">MSDAAVYAVRLCKGHGEWVWVLVDDFLPSSLMSGALYFCNSKERNEFWPSLVEKAMAKLAGSFQCLEGGMVSMGFTGFSGTSHALGGGTEFSVRPELGSPALNAEAMWKVIETAGAEGWAMETSPYGIFDLKDRMGLVAAHAYTVLDGALVGEHRLVRCRNTWGAREWKGAWSDKSKKWDEYPEYAHLRDEKEDGIFFIPLFSENKKDFLRLHKSFSLVIPEHDEQEGNTFVAELREAYGDKWGTDSRDRNFTPHFDSPWIDQKFSFSQWMEESCRFFLGGNPFGGELELSIPQMTRNDPPTKHNCSCLHNNWQLGIEVKGTEPVTFAVSSPFKICFSPTSKTEDGSAARRRFVYDDNIEDDAAWPRYSTSSDVTLKPGTWLVHVSATKAELSKFLGDAGAVVKLKPGAPLTILGEAPAASGYVEAVTQYEAGTENAQPSQWRLTVSEETEATFSADIEQLGGGDEDGWDMFEYWMWIRFNVSEKKEYNWEEYDWEPGWIGEGFGEEANLLKESEGGMYHFEAGVFISHMDYFQGSWLGKLPKGTHVMGLVGTDVCPGKCRITAVVTSTEGKNDCITCEKL</sequence>
<dbReference type="InterPro" id="IPR038765">
    <property type="entry name" value="Papain-like_cys_pep_sf"/>
</dbReference>
<dbReference type="PhylomeDB" id="A0A0G4GA83"/>
<evidence type="ECO:0000256" key="3">
    <source>
        <dbReference type="ARBA" id="ARBA00022801"/>
    </source>
</evidence>
<evidence type="ECO:0000256" key="1">
    <source>
        <dbReference type="ARBA" id="ARBA00007623"/>
    </source>
</evidence>
<dbReference type="PANTHER" id="PTHR10183:SF379">
    <property type="entry name" value="CALPAIN-5"/>
    <property type="match status" value="1"/>
</dbReference>
<gene>
    <name evidence="8" type="ORF">Cvel_4411</name>
</gene>
<dbReference type="EMBL" id="CDMZ01001026">
    <property type="protein sequence ID" value="CEM25886.1"/>
    <property type="molecule type" value="Genomic_DNA"/>
</dbReference>
<dbReference type="InterPro" id="IPR022684">
    <property type="entry name" value="Calpain_cysteine_protease"/>
</dbReference>
<feature type="active site" evidence="5">
    <location>
        <position position="141"/>
    </location>
</feature>
<evidence type="ECO:0000256" key="4">
    <source>
        <dbReference type="ARBA" id="ARBA00022807"/>
    </source>
</evidence>
<dbReference type="Gene3D" id="3.90.70.10">
    <property type="entry name" value="Cysteine proteinases"/>
    <property type="match status" value="1"/>
</dbReference>
<dbReference type="VEuPathDB" id="CryptoDB:Cvel_4411"/>
<keyword evidence="4" id="KW-0788">Thiol protease</keyword>
<protein>
    <recommendedName>
        <fullName evidence="7">Calpain catalytic domain-containing protein</fullName>
    </recommendedName>
</protein>
<dbReference type="PANTHER" id="PTHR10183">
    <property type="entry name" value="CALPAIN"/>
    <property type="match status" value="1"/>
</dbReference>
<comment type="caution">
    <text evidence="6">Lacks conserved residue(s) required for the propagation of feature annotation.</text>
</comment>
<reference evidence="8" key="1">
    <citation type="submission" date="2014-11" db="EMBL/GenBank/DDBJ databases">
        <authorList>
            <person name="Otto D Thomas"/>
            <person name="Naeem Raeece"/>
        </authorList>
    </citation>
    <scope>NUCLEOTIDE SEQUENCE</scope>
</reference>
<evidence type="ECO:0000256" key="6">
    <source>
        <dbReference type="PROSITE-ProRule" id="PRU00239"/>
    </source>
</evidence>
<dbReference type="SMART" id="SM00230">
    <property type="entry name" value="CysPc"/>
    <property type="match status" value="1"/>
</dbReference>